<dbReference type="Gene3D" id="2.60.120.10">
    <property type="entry name" value="Jelly Rolls"/>
    <property type="match status" value="1"/>
</dbReference>
<dbReference type="InterPro" id="IPR014710">
    <property type="entry name" value="RmlC-like_jellyroll"/>
</dbReference>
<dbReference type="SUPFAM" id="SSF51182">
    <property type="entry name" value="RmlC-like cupins"/>
    <property type="match status" value="1"/>
</dbReference>
<evidence type="ECO:0000259" key="2">
    <source>
        <dbReference type="Pfam" id="PF07883"/>
    </source>
</evidence>
<dbReference type="InterPro" id="IPR051610">
    <property type="entry name" value="GPI/OXD"/>
</dbReference>
<dbReference type="EMBL" id="AP019376">
    <property type="protein sequence ID" value="BBH87396.1"/>
    <property type="molecule type" value="Genomic_DNA"/>
</dbReference>
<dbReference type="InterPro" id="IPR011051">
    <property type="entry name" value="RmlC_Cupin_sf"/>
</dbReference>
<organism evidence="3">
    <name type="scientific">Thermosporothrix sp. COM3</name>
    <dbReference type="NCBI Taxonomy" id="2490863"/>
    <lineage>
        <taxon>Bacteria</taxon>
        <taxon>Bacillati</taxon>
        <taxon>Chloroflexota</taxon>
        <taxon>Ktedonobacteria</taxon>
        <taxon>Ktedonobacterales</taxon>
        <taxon>Thermosporotrichaceae</taxon>
        <taxon>Thermosporothrix</taxon>
    </lineage>
</organism>
<dbReference type="InterPro" id="IPR013096">
    <property type="entry name" value="Cupin_2"/>
</dbReference>
<reference evidence="3" key="1">
    <citation type="submission" date="2018-12" db="EMBL/GenBank/DDBJ databases">
        <title>Novel natural products biosynthetic potential of the class Ktedonobacteria.</title>
        <authorList>
            <person name="Zheng Y."/>
            <person name="Saitou A."/>
            <person name="Wang C.M."/>
            <person name="Toyoda A."/>
            <person name="Minakuchi Y."/>
            <person name="Sekiguchi Y."/>
            <person name="Ueda K."/>
            <person name="Takano H."/>
            <person name="Sakai Y."/>
            <person name="Yokota A."/>
            <person name="Yabe S."/>
        </authorList>
    </citation>
    <scope>NUCLEOTIDE SEQUENCE</scope>
    <source>
        <strain evidence="3">COM3</strain>
    </source>
</reference>
<dbReference type="Pfam" id="PF07883">
    <property type="entry name" value="Cupin_2"/>
    <property type="match status" value="1"/>
</dbReference>
<keyword evidence="1" id="KW-0479">Metal-binding</keyword>
<evidence type="ECO:0000256" key="1">
    <source>
        <dbReference type="ARBA" id="ARBA00022723"/>
    </source>
</evidence>
<dbReference type="PANTHER" id="PTHR35848">
    <property type="entry name" value="OXALATE-BINDING PROTEIN"/>
    <property type="match status" value="1"/>
</dbReference>
<evidence type="ECO:0000313" key="3">
    <source>
        <dbReference type="EMBL" id="BBH87396.1"/>
    </source>
</evidence>
<sequence>MYHIVPKENLRINETAFRFQGEEYGGVAGSFFWVHPLPGRGSTLHKHPYQEVFVVQEGRVTFTIGETSLEVEAGNVVVAPANTPHKYTNTGTEQAQMISFHPSPHVIQEVLE</sequence>
<dbReference type="AlphaFoldDB" id="A0A455SI40"/>
<protein>
    <recommendedName>
        <fullName evidence="2">Cupin type-2 domain-containing protein</fullName>
    </recommendedName>
</protein>
<feature type="domain" description="Cupin type-2" evidence="2">
    <location>
        <begin position="34"/>
        <end position="99"/>
    </location>
</feature>
<dbReference type="GO" id="GO:0046872">
    <property type="term" value="F:metal ion binding"/>
    <property type="evidence" value="ECO:0007669"/>
    <property type="project" value="UniProtKB-KW"/>
</dbReference>
<accession>A0A455SI40</accession>
<proteinExistence type="predicted"/>
<name>A0A455SI40_9CHLR</name>
<dbReference type="PANTHER" id="PTHR35848:SF6">
    <property type="entry name" value="CUPIN TYPE-2 DOMAIN-CONTAINING PROTEIN"/>
    <property type="match status" value="1"/>
</dbReference>
<gene>
    <name evidence="3" type="ORF">KTC_21470</name>
</gene>